<geneLocation type="plasmid" evidence="2 4">
    <name>pHLD</name>
</geneLocation>
<accession>A0A9Q3UHL5</accession>
<evidence type="ECO:0000313" key="2">
    <source>
        <dbReference type="EMBL" id="WAT94024.1"/>
    </source>
</evidence>
<reference evidence="1" key="1">
    <citation type="submission" date="2020-09" db="EMBL/GenBank/DDBJ databases">
        <title>Genome sequence of Vibrio parahaemolyticus isolates.</title>
        <authorList>
            <person name="Hammerl J.A."/>
            <person name="Strauch E."/>
        </authorList>
    </citation>
    <scope>NUCLEOTIDE SEQUENCE</scope>
    <source>
        <strain evidence="1">17-VB00146</strain>
    </source>
</reference>
<dbReference type="EMBL" id="JACVHL010000030">
    <property type="protein sequence ID" value="MCC3807755.1"/>
    <property type="molecule type" value="Genomic_DNA"/>
</dbReference>
<dbReference type="EMBL" id="CP114199">
    <property type="protein sequence ID" value="WAT94024.1"/>
    <property type="molecule type" value="Genomic_DNA"/>
</dbReference>
<evidence type="ECO:0000313" key="1">
    <source>
        <dbReference type="EMBL" id="MCC3807755.1"/>
    </source>
</evidence>
<evidence type="ECO:0000313" key="3">
    <source>
        <dbReference type="Proteomes" id="UP000726777"/>
    </source>
</evidence>
<reference evidence="2" key="2">
    <citation type="submission" date="2022-12" db="EMBL/GenBank/DDBJ databases">
        <title>Vibrio parahaemolyticus become highly virulent by producing novel Tc toxins.</title>
        <authorList>
            <person name="Yang F."/>
            <person name="You Y."/>
            <person name="Lai Q."/>
            <person name="Xu L."/>
            <person name="Li F."/>
        </authorList>
    </citation>
    <scope>NUCLEOTIDE SEQUENCE</scope>
    <source>
        <strain evidence="2">Vp-HL-202005</strain>
        <plasmid evidence="2">pHLD</plasmid>
    </source>
</reference>
<proteinExistence type="predicted"/>
<gene>
    <name evidence="1" type="ORF">IB292_22295</name>
    <name evidence="2" type="ORF">O1Q84_27715</name>
</gene>
<sequence>MSNLLPFFSPKPTTSVRLLAAFLQQCQTHGGHLVTFSARSGNDNGRKHRLNTLLKPLHLSRSDKKLLIKEYLNSLSTLTINPDDIFSAINHQDQQAFPCQVCDNCAPSLFKYYGYRLTDNGWCSQCHQQGDCLDIPLIEHYRKYGIDDDTIDRYLPRKRWGSRNTGIPPLYLSLKDIEKVHQTLFDAFEAKKRLAALRS</sequence>
<dbReference type="AlphaFoldDB" id="A0A9Q3UHL5"/>
<dbReference type="RefSeq" id="WP_228085977.1">
    <property type="nucleotide sequence ID" value="NZ_CP097872.1"/>
</dbReference>
<evidence type="ECO:0000313" key="4">
    <source>
        <dbReference type="Proteomes" id="UP001156560"/>
    </source>
</evidence>
<keyword evidence="2" id="KW-0614">Plasmid</keyword>
<dbReference type="Proteomes" id="UP001156560">
    <property type="component" value="Plasmid pHLD"/>
</dbReference>
<name>A0A9Q3UHL5_VIBPH</name>
<organism evidence="1 3">
    <name type="scientific">Vibrio parahaemolyticus</name>
    <dbReference type="NCBI Taxonomy" id="670"/>
    <lineage>
        <taxon>Bacteria</taxon>
        <taxon>Pseudomonadati</taxon>
        <taxon>Pseudomonadota</taxon>
        <taxon>Gammaproteobacteria</taxon>
        <taxon>Vibrionales</taxon>
        <taxon>Vibrionaceae</taxon>
        <taxon>Vibrio</taxon>
    </lineage>
</organism>
<dbReference type="Proteomes" id="UP000726777">
    <property type="component" value="Unassembled WGS sequence"/>
</dbReference>
<protein>
    <submittedName>
        <fullName evidence="1">Uncharacterized protein</fullName>
    </submittedName>
</protein>